<organism evidence="1 2">
    <name type="scientific">Candidatus Staskawiczbacteria bacterium RIFCSPHIGHO2_02_FULL_42_22</name>
    <dbReference type="NCBI Taxonomy" id="1802207"/>
    <lineage>
        <taxon>Bacteria</taxon>
        <taxon>Candidatus Staskawicziibacteriota</taxon>
    </lineage>
</organism>
<dbReference type="EMBL" id="MHOT01000006">
    <property type="protein sequence ID" value="OGZ69664.1"/>
    <property type="molecule type" value="Genomic_DNA"/>
</dbReference>
<comment type="caution">
    <text evidence="1">The sequence shown here is derived from an EMBL/GenBank/DDBJ whole genome shotgun (WGS) entry which is preliminary data.</text>
</comment>
<accession>A0A1G2I4A9</accession>
<name>A0A1G2I4A9_9BACT</name>
<gene>
    <name evidence="1" type="ORF">A3D44_04165</name>
</gene>
<evidence type="ECO:0000313" key="1">
    <source>
        <dbReference type="EMBL" id="OGZ69664.1"/>
    </source>
</evidence>
<dbReference type="AlphaFoldDB" id="A0A1G2I4A9"/>
<protein>
    <submittedName>
        <fullName evidence="1">Uncharacterized protein</fullName>
    </submittedName>
</protein>
<reference evidence="1 2" key="1">
    <citation type="journal article" date="2016" name="Nat. Commun.">
        <title>Thousands of microbial genomes shed light on interconnected biogeochemical processes in an aquifer system.</title>
        <authorList>
            <person name="Anantharaman K."/>
            <person name="Brown C.T."/>
            <person name="Hug L.A."/>
            <person name="Sharon I."/>
            <person name="Castelle C.J."/>
            <person name="Probst A.J."/>
            <person name="Thomas B.C."/>
            <person name="Singh A."/>
            <person name="Wilkins M.J."/>
            <person name="Karaoz U."/>
            <person name="Brodie E.L."/>
            <person name="Williams K.H."/>
            <person name="Hubbard S.S."/>
            <person name="Banfield J.F."/>
        </authorList>
    </citation>
    <scope>NUCLEOTIDE SEQUENCE [LARGE SCALE GENOMIC DNA]</scope>
</reference>
<dbReference type="Proteomes" id="UP000178820">
    <property type="component" value="Unassembled WGS sequence"/>
</dbReference>
<evidence type="ECO:0000313" key="2">
    <source>
        <dbReference type="Proteomes" id="UP000178820"/>
    </source>
</evidence>
<sequence length="88" mass="10114">MSEQKFNKILLMPIPQLIVMALDPFKGVHPLAASAQNIDIKNVVAIVSCPMDENHNERLNELKKSEEYTLAWIQEEGDRKTAYFTRIK</sequence>
<proteinExistence type="predicted"/>
<dbReference type="STRING" id="1802207.A3D44_04165"/>